<evidence type="ECO:0000313" key="2">
    <source>
        <dbReference type="Proteomes" id="UP000309997"/>
    </source>
</evidence>
<protein>
    <submittedName>
        <fullName evidence="1">Uncharacterized protein</fullName>
    </submittedName>
</protein>
<comment type="caution">
    <text evidence="1">The sequence shown here is derived from an EMBL/GenBank/DDBJ whole genome shotgun (WGS) entry which is preliminary data.</text>
</comment>
<evidence type="ECO:0000313" key="1">
    <source>
        <dbReference type="EMBL" id="KAL3569936.1"/>
    </source>
</evidence>
<proteinExistence type="predicted"/>
<gene>
    <name evidence="1" type="ORF">D5086_029826</name>
</gene>
<dbReference type="EMBL" id="RCHU02000016">
    <property type="protein sequence ID" value="KAL3569936.1"/>
    <property type="molecule type" value="Genomic_DNA"/>
</dbReference>
<dbReference type="Proteomes" id="UP000309997">
    <property type="component" value="Unassembled WGS sequence"/>
</dbReference>
<name>A0ACC4AUT2_POPAL</name>
<accession>A0ACC4AUT2</accession>
<sequence length="183" mass="20530">MVFVDKEGGLAGCKMLAEGIFGSSDFLFSSKYVKCSQSYLCRKVQLKHNLMSWKLDTNTFLMVDHRPYPFIVANLTVQRSVDPVLLAEALPNQTCFHKILLRHKQKKRLSLTCAGFRNLETLLAQVPLVSRSLLTVFSELAINGLLTSNDTRSSPKHFSRNDNTLSGRLKIPNEVLRGTLGDT</sequence>
<keyword evidence="2" id="KW-1185">Reference proteome</keyword>
<reference evidence="1 2" key="1">
    <citation type="journal article" date="2024" name="Plant Biotechnol. J.">
        <title>Genome and CRISPR/Cas9 system of a widespread forest tree (Populus alba) in the world.</title>
        <authorList>
            <person name="Liu Y.J."/>
            <person name="Jiang P.F."/>
            <person name="Han X.M."/>
            <person name="Li X.Y."/>
            <person name="Wang H.M."/>
            <person name="Wang Y.J."/>
            <person name="Wang X.X."/>
            <person name="Zeng Q.Y."/>
        </authorList>
    </citation>
    <scope>NUCLEOTIDE SEQUENCE [LARGE SCALE GENOMIC DNA]</scope>
    <source>
        <strain evidence="2">cv. PAL-ZL1</strain>
    </source>
</reference>
<organism evidence="1 2">
    <name type="scientific">Populus alba</name>
    <name type="common">White poplar</name>
    <dbReference type="NCBI Taxonomy" id="43335"/>
    <lineage>
        <taxon>Eukaryota</taxon>
        <taxon>Viridiplantae</taxon>
        <taxon>Streptophyta</taxon>
        <taxon>Embryophyta</taxon>
        <taxon>Tracheophyta</taxon>
        <taxon>Spermatophyta</taxon>
        <taxon>Magnoliopsida</taxon>
        <taxon>eudicotyledons</taxon>
        <taxon>Gunneridae</taxon>
        <taxon>Pentapetalae</taxon>
        <taxon>rosids</taxon>
        <taxon>fabids</taxon>
        <taxon>Malpighiales</taxon>
        <taxon>Salicaceae</taxon>
        <taxon>Saliceae</taxon>
        <taxon>Populus</taxon>
    </lineage>
</organism>